<name>A0ACD1ID95_9EURO</name>
<protein>
    <submittedName>
        <fullName evidence="1">Uncharacterized protein</fullName>
    </submittedName>
</protein>
<dbReference type="Proteomes" id="UP000249748">
    <property type="component" value="Unassembled WGS sequence"/>
</dbReference>
<evidence type="ECO:0000313" key="2">
    <source>
        <dbReference type="Proteomes" id="UP000249748"/>
    </source>
</evidence>
<accession>A0ACD1ID95</accession>
<keyword evidence="2" id="KW-1185">Reference proteome</keyword>
<organism evidence="1 2">
    <name type="scientific">Aspergillus costaricaensis CBS 115574</name>
    <dbReference type="NCBI Taxonomy" id="1448317"/>
    <lineage>
        <taxon>Eukaryota</taxon>
        <taxon>Fungi</taxon>
        <taxon>Dikarya</taxon>
        <taxon>Ascomycota</taxon>
        <taxon>Pezizomycotina</taxon>
        <taxon>Eurotiomycetes</taxon>
        <taxon>Eurotiomycetidae</taxon>
        <taxon>Eurotiales</taxon>
        <taxon>Aspergillaceae</taxon>
        <taxon>Aspergillus</taxon>
        <taxon>Aspergillus subgen. Circumdati</taxon>
    </lineage>
</organism>
<proteinExistence type="predicted"/>
<reference evidence="1" key="1">
    <citation type="submission" date="2018-02" db="EMBL/GenBank/DDBJ databases">
        <title>The genomes of Aspergillus section Nigri reveals drivers in fungal speciation.</title>
        <authorList>
            <consortium name="DOE Joint Genome Institute"/>
            <person name="Vesth T.C."/>
            <person name="Nybo J."/>
            <person name="Theobald S."/>
            <person name="Brandl J."/>
            <person name="Frisvad J.C."/>
            <person name="Nielsen K.F."/>
            <person name="Lyhne E.K."/>
            <person name="Kogle M.E."/>
            <person name="Kuo A."/>
            <person name="Riley R."/>
            <person name="Clum A."/>
            <person name="Nolan M."/>
            <person name="Lipzen A."/>
            <person name="Salamov A."/>
            <person name="Henrissat B."/>
            <person name="Wiebenga A."/>
            <person name="De vries R.P."/>
            <person name="Grigoriev I.V."/>
            <person name="Mortensen U.H."/>
            <person name="Andersen M.R."/>
            <person name="Baker S.E."/>
        </authorList>
    </citation>
    <scope>NUCLEOTIDE SEQUENCE</scope>
    <source>
        <strain evidence="1">CBS 115574</strain>
    </source>
</reference>
<gene>
    <name evidence="1" type="ORF">BO79DRAFT_228991</name>
</gene>
<evidence type="ECO:0000313" key="1">
    <source>
        <dbReference type="EMBL" id="RAK88457.1"/>
    </source>
</evidence>
<dbReference type="EMBL" id="KZ824551">
    <property type="protein sequence ID" value="RAK88457.1"/>
    <property type="molecule type" value="Genomic_DNA"/>
</dbReference>
<sequence length="147" mass="15924">MVEVVGTGGVQRQRSVTRGIKVNTEENRGQRILIETQHVDSSGITVVPERKGKMSLPPAPTSSHSRPELCDSPSMVPILKLLWVKQSVTCQSSGAYAIPSGLWNGPGHVVSGSLPLVVSVVRSLVAGPYIIASRNDWDREHGSYLWL</sequence>